<dbReference type="EMBL" id="QKYT01000191">
    <property type="protein sequence ID" value="RIA90113.1"/>
    <property type="molecule type" value="Genomic_DNA"/>
</dbReference>
<sequence length="301" mass="35061">MLAEKEIADAQCQLGNCFYNGIGTKIDKVQARCWYEKATKNGNIIAKDNLKKYYNKKMKIEVNKFKTNKHQKRLNFKELGQIGLNFFVTKFTKNNQEKTFNYIQQSKGNKYKMVPFDFKNCYKKDKGVRKNGKKGFEFHLNSADQGNMDAKFQLGYCYDEGIGTDINKVTAFELYKKGIGTEVNEKKAFELVKNLAKKEYLNALLRLGYYYDEGIGTEINKSKAFELYKIAAEKDHIIAQYNLREGVDKDEKKAFELMKDLAEKGYLDAQFQLGYYYDEGIETEINKSKAFELYKIQKKNV</sequence>
<dbReference type="Pfam" id="PF08238">
    <property type="entry name" value="Sel1"/>
    <property type="match status" value="6"/>
</dbReference>
<dbReference type="Gene3D" id="1.25.40.10">
    <property type="entry name" value="Tetratricopeptide repeat domain"/>
    <property type="match status" value="3"/>
</dbReference>
<comment type="similarity">
    <text evidence="1">Belongs to the sel-1 family.</text>
</comment>
<evidence type="ECO:0000256" key="1">
    <source>
        <dbReference type="ARBA" id="ARBA00038101"/>
    </source>
</evidence>
<organism evidence="2 3">
    <name type="scientific">Glomus cerebriforme</name>
    <dbReference type="NCBI Taxonomy" id="658196"/>
    <lineage>
        <taxon>Eukaryota</taxon>
        <taxon>Fungi</taxon>
        <taxon>Fungi incertae sedis</taxon>
        <taxon>Mucoromycota</taxon>
        <taxon>Glomeromycotina</taxon>
        <taxon>Glomeromycetes</taxon>
        <taxon>Glomerales</taxon>
        <taxon>Glomeraceae</taxon>
        <taxon>Glomus</taxon>
    </lineage>
</organism>
<dbReference type="AlphaFoldDB" id="A0A397SVP2"/>
<keyword evidence="3" id="KW-1185">Reference proteome</keyword>
<name>A0A397SVP2_9GLOM</name>
<dbReference type="InterPro" id="IPR006597">
    <property type="entry name" value="Sel1-like"/>
</dbReference>
<dbReference type="PANTHER" id="PTHR11102">
    <property type="entry name" value="SEL-1-LIKE PROTEIN"/>
    <property type="match status" value="1"/>
</dbReference>
<gene>
    <name evidence="2" type="ORF">C1645_876308</name>
</gene>
<evidence type="ECO:0000313" key="2">
    <source>
        <dbReference type="EMBL" id="RIA90113.1"/>
    </source>
</evidence>
<evidence type="ECO:0008006" key="4">
    <source>
        <dbReference type="Google" id="ProtNLM"/>
    </source>
</evidence>
<protein>
    <recommendedName>
        <fullName evidence="4">Sel1 repeat protein</fullName>
    </recommendedName>
</protein>
<dbReference type="PANTHER" id="PTHR11102:SF160">
    <property type="entry name" value="ERAD-ASSOCIATED E3 UBIQUITIN-PROTEIN LIGASE COMPONENT HRD3"/>
    <property type="match status" value="1"/>
</dbReference>
<dbReference type="Proteomes" id="UP000265703">
    <property type="component" value="Unassembled WGS sequence"/>
</dbReference>
<accession>A0A397SVP2</accession>
<reference evidence="2 3" key="1">
    <citation type="submission" date="2018-06" db="EMBL/GenBank/DDBJ databases">
        <title>Comparative genomics reveals the genomic features of Rhizophagus irregularis, R. cerebriforme, R. diaphanum and Gigaspora rosea, and their symbiotic lifestyle signature.</title>
        <authorList>
            <person name="Morin E."/>
            <person name="San Clemente H."/>
            <person name="Chen E.C.H."/>
            <person name="De La Providencia I."/>
            <person name="Hainaut M."/>
            <person name="Kuo A."/>
            <person name="Kohler A."/>
            <person name="Murat C."/>
            <person name="Tang N."/>
            <person name="Roy S."/>
            <person name="Loubradou J."/>
            <person name="Henrissat B."/>
            <person name="Grigoriev I.V."/>
            <person name="Corradi N."/>
            <person name="Roux C."/>
            <person name="Martin F.M."/>
        </authorList>
    </citation>
    <scope>NUCLEOTIDE SEQUENCE [LARGE SCALE GENOMIC DNA]</scope>
    <source>
        <strain evidence="2 3">DAOM 227022</strain>
    </source>
</reference>
<dbReference type="OrthoDB" id="272077at2759"/>
<proteinExistence type="inferred from homology"/>
<dbReference type="InterPro" id="IPR050767">
    <property type="entry name" value="Sel1_AlgK"/>
</dbReference>
<evidence type="ECO:0000313" key="3">
    <source>
        <dbReference type="Proteomes" id="UP000265703"/>
    </source>
</evidence>
<dbReference type="SUPFAM" id="SSF81901">
    <property type="entry name" value="HCP-like"/>
    <property type="match status" value="3"/>
</dbReference>
<comment type="caution">
    <text evidence="2">The sequence shown here is derived from an EMBL/GenBank/DDBJ whole genome shotgun (WGS) entry which is preliminary data.</text>
</comment>
<dbReference type="SMART" id="SM00671">
    <property type="entry name" value="SEL1"/>
    <property type="match status" value="6"/>
</dbReference>
<dbReference type="InterPro" id="IPR011990">
    <property type="entry name" value="TPR-like_helical_dom_sf"/>
</dbReference>